<dbReference type="InterPro" id="IPR002117">
    <property type="entry name" value="p53_tumour_suppressor"/>
</dbReference>
<comment type="similarity">
    <text evidence="2">Belongs to the p53 family.</text>
</comment>
<keyword evidence="8" id="KW-0010">Activator</keyword>
<keyword evidence="5 11" id="KW-0862">Zinc</keyword>
<dbReference type="InterPro" id="IPR008967">
    <property type="entry name" value="p53-like_TF_DNA-bd_sf"/>
</dbReference>
<keyword evidence="9" id="KW-0804">Transcription</keyword>
<dbReference type="Gene3D" id="2.60.40.720">
    <property type="match status" value="1"/>
</dbReference>
<feature type="domain" description="p53 DNA-binding" evidence="13">
    <location>
        <begin position="98"/>
        <end position="284"/>
    </location>
</feature>
<feature type="binding site" evidence="11">
    <location>
        <position position="170"/>
    </location>
    <ligand>
        <name>Zn(2+)</name>
        <dbReference type="ChEBI" id="CHEBI:29105"/>
    </ligand>
</feature>
<keyword evidence="4 11" id="KW-0479">Metal-binding</keyword>
<keyword evidence="6" id="KW-0805">Transcription regulation</keyword>
<reference evidence="14" key="2">
    <citation type="submission" date="2018-07" db="EMBL/GenBank/DDBJ databases">
        <authorList>
            <person name="Mckenzie S.K."/>
            <person name="Kronauer D.J.C."/>
        </authorList>
    </citation>
    <scope>NUCLEOTIDE SEQUENCE</scope>
    <source>
        <strain evidence="14">Clonal line C1</strain>
    </source>
</reference>
<dbReference type="InterPro" id="IPR011615">
    <property type="entry name" value="p53_DNA-bd"/>
</dbReference>
<evidence type="ECO:0000256" key="3">
    <source>
        <dbReference type="ARBA" id="ARBA00022703"/>
    </source>
</evidence>
<dbReference type="Pfam" id="PF00870">
    <property type="entry name" value="P53"/>
    <property type="match status" value="1"/>
</dbReference>
<reference evidence="14" key="1">
    <citation type="journal article" date="2018" name="Genome Res.">
        <title>The genomic architecture and molecular evolution of ant odorant receptors.</title>
        <authorList>
            <person name="McKenzie S.K."/>
            <person name="Kronauer D.J.C."/>
        </authorList>
    </citation>
    <scope>NUCLEOTIDE SEQUENCE [LARGE SCALE GENOMIC DNA]</scope>
    <source>
        <strain evidence="14">Clonal line C1</strain>
    </source>
</reference>
<dbReference type="InterPro" id="IPR012346">
    <property type="entry name" value="p53/RUNT-type_TF_DNA-bd_sf"/>
</dbReference>
<dbReference type="GO" id="GO:0046872">
    <property type="term" value="F:metal ion binding"/>
    <property type="evidence" value="ECO:0007669"/>
    <property type="project" value="UniProtKB-KW"/>
</dbReference>
<evidence type="ECO:0000256" key="12">
    <source>
        <dbReference type="SAM" id="MobiDB-lite"/>
    </source>
</evidence>
<dbReference type="PANTHER" id="PTHR11447:SF16">
    <property type="entry name" value="P53 PROTEIN LONG FORM VARIANT 1"/>
    <property type="match status" value="1"/>
</dbReference>
<comment type="caution">
    <text evidence="14">The sequence shown here is derived from an EMBL/GenBank/DDBJ whole genome shotgun (WGS) entry which is preliminary data.</text>
</comment>
<keyword evidence="10" id="KW-0539">Nucleus</keyword>
<evidence type="ECO:0000256" key="11">
    <source>
        <dbReference type="PIRSR" id="PIRSR602117-1"/>
    </source>
</evidence>
<feature type="binding site" evidence="11">
    <location>
        <position position="167"/>
    </location>
    <ligand>
        <name>Zn(2+)</name>
        <dbReference type="ChEBI" id="CHEBI:29105"/>
    </ligand>
</feature>
<keyword evidence="7" id="KW-0238">DNA-binding</keyword>
<comment type="cofactor">
    <cofactor evidence="11">
        <name>Zn(2+)</name>
        <dbReference type="ChEBI" id="CHEBI:29105"/>
    </cofactor>
    <text evidence="11">Binds 1 zinc ion per subunit.</text>
</comment>
<feature type="binding site" evidence="11">
    <location>
        <position position="239"/>
    </location>
    <ligand>
        <name>Zn(2+)</name>
        <dbReference type="ChEBI" id="CHEBI:29105"/>
    </ligand>
</feature>
<evidence type="ECO:0000256" key="8">
    <source>
        <dbReference type="ARBA" id="ARBA00023159"/>
    </source>
</evidence>
<evidence type="ECO:0000256" key="2">
    <source>
        <dbReference type="ARBA" id="ARBA00006167"/>
    </source>
</evidence>
<dbReference type="CDD" id="cd08367">
    <property type="entry name" value="P53"/>
    <property type="match status" value="1"/>
</dbReference>
<dbReference type="GO" id="GO:0000981">
    <property type="term" value="F:DNA-binding transcription factor activity, RNA polymerase II-specific"/>
    <property type="evidence" value="ECO:0007669"/>
    <property type="project" value="TreeGrafter"/>
</dbReference>
<feature type="binding site" evidence="11">
    <location>
        <position position="235"/>
    </location>
    <ligand>
        <name>Zn(2+)</name>
        <dbReference type="ChEBI" id="CHEBI:29105"/>
    </ligand>
</feature>
<keyword evidence="3" id="KW-0053">Apoptosis</keyword>
<evidence type="ECO:0000256" key="4">
    <source>
        <dbReference type="ARBA" id="ARBA00022723"/>
    </source>
</evidence>
<evidence type="ECO:0000256" key="1">
    <source>
        <dbReference type="ARBA" id="ARBA00004123"/>
    </source>
</evidence>
<evidence type="ECO:0000313" key="14">
    <source>
        <dbReference type="EMBL" id="RLU18485.1"/>
    </source>
</evidence>
<dbReference type="OrthoDB" id="5915660at2759"/>
<dbReference type="GO" id="GO:0005634">
    <property type="term" value="C:nucleus"/>
    <property type="evidence" value="ECO:0007669"/>
    <property type="project" value="UniProtKB-SubCell"/>
</dbReference>
<comment type="subcellular location">
    <subcellularLocation>
        <location evidence="1">Nucleus</location>
    </subcellularLocation>
</comment>
<feature type="region of interest" description="Disordered" evidence="12">
    <location>
        <begin position="280"/>
        <end position="300"/>
    </location>
</feature>
<evidence type="ECO:0000256" key="9">
    <source>
        <dbReference type="ARBA" id="ARBA00023163"/>
    </source>
</evidence>
<dbReference type="Proteomes" id="UP000279307">
    <property type="component" value="Chromosome 9"/>
</dbReference>
<organism evidence="14">
    <name type="scientific">Ooceraea biroi</name>
    <name type="common">Clonal raider ant</name>
    <name type="synonym">Cerapachys biroi</name>
    <dbReference type="NCBI Taxonomy" id="2015173"/>
    <lineage>
        <taxon>Eukaryota</taxon>
        <taxon>Metazoa</taxon>
        <taxon>Ecdysozoa</taxon>
        <taxon>Arthropoda</taxon>
        <taxon>Hexapoda</taxon>
        <taxon>Insecta</taxon>
        <taxon>Pterygota</taxon>
        <taxon>Neoptera</taxon>
        <taxon>Endopterygota</taxon>
        <taxon>Hymenoptera</taxon>
        <taxon>Apocrita</taxon>
        <taxon>Aculeata</taxon>
        <taxon>Formicoidea</taxon>
        <taxon>Formicidae</taxon>
        <taxon>Dorylinae</taxon>
        <taxon>Ooceraea</taxon>
    </lineage>
</organism>
<proteinExistence type="inferred from homology"/>
<dbReference type="PRINTS" id="PR00386">
    <property type="entry name" value="P53SUPPRESSR"/>
</dbReference>
<dbReference type="EMBL" id="QOIP01000009">
    <property type="protein sequence ID" value="RLU18485.1"/>
    <property type="molecule type" value="Genomic_DNA"/>
</dbReference>
<protein>
    <recommendedName>
        <fullName evidence="13">p53 DNA-binding domain-containing protein</fullName>
    </recommendedName>
</protein>
<evidence type="ECO:0000256" key="5">
    <source>
        <dbReference type="ARBA" id="ARBA00022833"/>
    </source>
</evidence>
<sequence length="358" mass="41005">MTNTNTFSDSQESAIIDEETYNAIEKDFGGQLPVTMNDDILAASSQTLKEDDLSSFNIANLPSFESDEPVAKRFKEEKEEEDDYYPPMNTLPQYFDDAESGMLNFQYEIIETSQDWVYSPVVRKLYMKMDKSLPLQFTWNQPLPGVYLRAMMAFKPEQYKNDPVMRCLNHMAASNPVNQNMDPEKIKHVVHCVTHDHCTRYDETNGFLSTITKLGAPKLTRQGLQYEKMCFKFTCTNSCTGGMNRRHTELIFTLENARGKVLDCAKLSIRVCCCPKRDKRRDEKGLPMEDGPSNGDNAMPLAKMPSEHIYNVQLSIPGKENYLSVLKYAYDVMAGQAFKTGQHDFFKPYMEDILHKTA</sequence>
<dbReference type="AlphaFoldDB" id="A0A3L8DDE0"/>
<evidence type="ECO:0000259" key="13">
    <source>
        <dbReference type="Pfam" id="PF00870"/>
    </source>
</evidence>
<name>A0A3L8DDE0_OOCBI</name>
<evidence type="ECO:0000256" key="10">
    <source>
        <dbReference type="ARBA" id="ARBA00023242"/>
    </source>
</evidence>
<gene>
    <name evidence="14" type="ORF">DMN91_008842</name>
</gene>
<dbReference type="GO" id="GO:0006915">
    <property type="term" value="P:apoptotic process"/>
    <property type="evidence" value="ECO:0007669"/>
    <property type="project" value="UniProtKB-KW"/>
</dbReference>
<evidence type="ECO:0000256" key="7">
    <source>
        <dbReference type="ARBA" id="ARBA00023125"/>
    </source>
</evidence>
<dbReference type="PANTHER" id="PTHR11447">
    <property type="entry name" value="CELLULAR TUMOR ANTIGEN P53"/>
    <property type="match status" value="1"/>
</dbReference>
<accession>A0A3L8DDE0</accession>
<dbReference type="GO" id="GO:0000978">
    <property type="term" value="F:RNA polymerase II cis-regulatory region sequence-specific DNA binding"/>
    <property type="evidence" value="ECO:0007669"/>
    <property type="project" value="TreeGrafter"/>
</dbReference>
<dbReference type="SUPFAM" id="SSF49417">
    <property type="entry name" value="p53-like transcription factors"/>
    <property type="match status" value="1"/>
</dbReference>
<evidence type="ECO:0000256" key="6">
    <source>
        <dbReference type="ARBA" id="ARBA00023015"/>
    </source>
</evidence>